<dbReference type="Proteomes" id="UP000250235">
    <property type="component" value="Unassembled WGS sequence"/>
</dbReference>
<protein>
    <submittedName>
        <fullName evidence="2">Coenzyme a pyrophosphatase</fullName>
    </submittedName>
</protein>
<dbReference type="AlphaFoldDB" id="A0A2Z7CMB5"/>
<evidence type="ECO:0000313" key="2">
    <source>
        <dbReference type="EMBL" id="KZV48241.1"/>
    </source>
</evidence>
<organism evidence="2 3">
    <name type="scientific">Dorcoceras hygrometricum</name>
    <dbReference type="NCBI Taxonomy" id="472368"/>
    <lineage>
        <taxon>Eukaryota</taxon>
        <taxon>Viridiplantae</taxon>
        <taxon>Streptophyta</taxon>
        <taxon>Embryophyta</taxon>
        <taxon>Tracheophyta</taxon>
        <taxon>Spermatophyta</taxon>
        <taxon>Magnoliopsida</taxon>
        <taxon>eudicotyledons</taxon>
        <taxon>Gunneridae</taxon>
        <taxon>Pentapetalae</taxon>
        <taxon>asterids</taxon>
        <taxon>lamiids</taxon>
        <taxon>Lamiales</taxon>
        <taxon>Gesneriaceae</taxon>
        <taxon>Didymocarpoideae</taxon>
        <taxon>Trichosporeae</taxon>
        <taxon>Loxocarpinae</taxon>
        <taxon>Dorcoceras</taxon>
    </lineage>
</organism>
<proteinExistence type="predicted"/>
<evidence type="ECO:0000313" key="3">
    <source>
        <dbReference type="Proteomes" id="UP000250235"/>
    </source>
</evidence>
<name>A0A2Z7CMB5_9LAMI</name>
<keyword evidence="3" id="KW-1185">Reference proteome</keyword>
<feature type="compositionally biased region" description="Basic and acidic residues" evidence="1">
    <location>
        <begin position="52"/>
        <end position="62"/>
    </location>
</feature>
<evidence type="ECO:0000256" key="1">
    <source>
        <dbReference type="SAM" id="MobiDB-lite"/>
    </source>
</evidence>
<dbReference type="EMBL" id="KQ994137">
    <property type="protein sequence ID" value="KZV48241.1"/>
    <property type="molecule type" value="Genomic_DNA"/>
</dbReference>
<sequence length="172" mass="19635">MSFVKDNVIYDCCESMIYDDQTSQKLNHNGKAGIGFQKPENSKPRWLKNKLDKDKAKADRKPFVPNQPWQSSTKVKPCWKKVQPKRDLSGQMSDLPKCTSAGSVATNVQPHDDQSDVAPTDFDKPDVAQAVASIYPLVSRSRLKHQLLAQIINWYPHHQLDNKARAHHIIRY</sequence>
<accession>A0A2Z7CMB5</accession>
<reference evidence="2 3" key="1">
    <citation type="journal article" date="2015" name="Proc. Natl. Acad. Sci. U.S.A.">
        <title>The resurrection genome of Boea hygrometrica: A blueprint for survival of dehydration.</title>
        <authorList>
            <person name="Xiao L."/>
            <person name="Yang G."/>
            <person name="Zhang L."/>
            <person name="Yang X."/>
            <person name="Zhao S."/>
            <person name="Ji Z."/>
            <person name="Zhou Q."/>
            <person name="Hu M."/>
            <person name="Wang Y."/>
            <person name="Chen M."/>
            <person name="Xu Y."/>
            <person name="Jin H."/>
            <person name="Xiao X."/>
            <person name="Hu G."/>
            <person name="Bao F."/>
            <person name="Hu Y."/>
            <person name="Wan P."/>
            <person name="Li L."/>
            <person name="Deng X."/>
            <person name="Kuang T."/>
            <person name="Xiang C."/>
            <person name="Zhu J.K."/>
            <person name="Oliver M.J."/>
            <person name="He Y."/>
        </authorList>
    </citation>
    <scope>NUCLEOTIDE SEQUENCE [LARGE SCALE GENOMIC DNA]</scope>
    <source>
        <strain evidence="3">cv. XS01</strain>
    </source>
</reference>
<gene>
    <name evidence="2" type="ORF">F511_43668</name>
</gene>
<feature type="region of interest" description="Disordered" evidence="1">
    <location>
        <begin position="52"/>
        <end position="96"/>
    </location>
</feature>